<dbReference type="PRINTS" id="PR00032">
    <property type="entry name" value="HTHARAC"/>
</dbReference>
<evidence type="ECO:0000256" key="3">
    <source>
        <dbReference type="ARBA" id="ARBA00023163"/>
    </source>
</evidence>
<dbReference type="InterPro" id="IPR020449">
    <property type="entry name" value="Tscrpt_reg_AraC-type_HTH"/>
</dbReference>
<feature type="domain" description="HTH araC/xylS-type" evidence="4">
    <location>
        <begin position="230"/>
        <end position="328"/>
    </location>
</feature>
<reference evidence="5 6" key="1">
    <citation type="submission" date="2016-08" db="EMBL/GenBank/DDBJ databases">
        <title>Hymenobacter coccineus sp. nov., Hymenobacter lapidarius sp. nov. and Hymenobacter glacialis sp. nov., isolated from Antarctic soil.</title>
        <authorList>
            <person name="Sedlacek I."/>
            <person name="Kralova S."/>
            <person name="Kyrova K."/>
            <person name="Maslanova I."/>
            <person name="Stankova E."/>
            <person name="Vrbovska V."/>
            <person name="Nemec M."/>
            <person name="Bartak M."/>
            <person name="Svec P."/>
            <person name="Busse H.-J."/>
            <person name="Pantucek R."/>
        </authorList>
    </citation>
    <scope>NUCLEOTIDE SEQUENCE [LARGE SCALE GENOMIC DNA]</scope>
    <source>
        <strain evidence="5 6">CCM 8649</strain>
    </source>
</reference>
<dbReference type="PANTHER" id="PTHR47893:SF1">
    <property type="entry name" value="REGULATORY PROTEIN PCHR"/>
    <property type="match status" value="1"/>
</dbReference>
<dbReference type="InterPro" id="IPR053142">
    <property type="entry name" value="PchR_regulatory_protein"/>
</dbReference>
<keyword evidence="2" id="KW-0238">DNA-binding</keyword>
<dbReference type="RefSeq" id="WP_070745558.1">
    <property type="nucleotide sequence ID" value="NZ_MDZA01000344.1"/>
</dbReference>
<name>A0A1G1TAR0_9BACT</name>
<proteinExistence type="predicted"/>
<dbReference type="AlphaFoldDB" id="A0A1G1TAR0"/>
<accession>A0A1G1TAR0</accession>
<evidence type="ECO:0000313" key="5">
    <source>
        <dbReference type="EMBL" id="OGX87947.1"/>
    </source>
</evidence>
<protein>
    <submittedName>
        <fullName evidence="5">AraC family transcriptional regulator</fullName>
    </submittedName>
</protein>
<evidence type="ECO:0000256" key="1">
    <source>
        <dbReference type="ARBA" id="ARBA00023015"/>
    </source>
</evidence>
<dbReference type="InterPro" id="IPR018062">
    <property type="entry name" value="HTH_AraC-typ_CS"/>
</dbReference>
<dbReference type="SMART" id="SM00342">
    <property type="entry name" value="HTH_ARAC"/>
    <property type="match status" value="1"/>
</dbReference>
<keyword evidence="1" id="KW-0805">Transcription regulation</keyword>
<dbReference type="OrthoDB" id="1156172at2"/>
<organism evidence="5 6">
    <name type="scientific">Hymenobacter coccineus</name>
    <dbReference type="NCBI Taxonomy" id="1908235"/>
    <lineage>
        <taxon>Bacteria</taxon>
        <taxon>Pseudomonadati</taxon>
        <taxon>Bacteroidota</taxon>
        <taxon>Cytophagia</taxon>
        <taxon>Cytophagales</taxon>
        <taxon>Hymenobacteraceae</taxon>
        <taxon>Hymenobacter</taxon>
    </lineage>
</organism>
<dbReference type="PANTHER" id="PTHR47893">
    <property type="entry name" value="REGULATORY PROTEIN PCHR"/>
    <property type="match status" value="1"/>
</dbReference>
<comment type="caution">
    <text evidence="5">The sequence shown here is derived from an EMBL/GenBank/DDBJ whole genome shotgun (WGS) entry which is preliminary data.</text>
</comment>
<evidence type="ECO:0000313" key="6">
    <source>
        <dbReference type="Proteomes" id="UP000177506"/>
    </source>
</evidence>
<dbReference type="PROSITE" id="PS01124">
    <property type="entry name" value="HTH_ARAC_FAMILY_2"/>
    <property type="match status" value="1"/>
</dbReference>
<dbReference type="Gene3D" id="1.10.10.60">
    <property type="entry name" value="Homeodomain-like"/>
    <property type="match status" value="1"/>
</dbReference>
<evidence type="ECO:0000256" key="2">
    <source>
        <dbReference type="ARBA" id="ARBA00023125"/>
    </source>
</evidence>
<dbReference type="GO" id="GO:0003700">
    <property type="term" value="F:DNA-binding transcription factor activity"/>
    <property type="evidence" value="ECO:0007669"/>
    <property type="project" value="InterPro"/>
</dbReference>
<keyword evidence="6" id="KW-1185">Reference proteome</keyword>
<dbReference type="InterPro" id="IPR009057">
    <property type="entry name" value="Homeodomain-like_sf"/>
</dbReference>
<dbReference type="EMBL" id="MDZA01000344">
    <property type="protein sequence ID" value="OGX87947.1"/>
    <property type="molecule type" value="Genomic_DNA"/>
</dbReference>
<keyword evidence="3" id="KW-0804">Transcription</keyword>
<dbReference type="PROSITE" id="PS00041">
    <property type="entry name" value="HTH_ARAC_FAMILY_1"/>
    <property type="match status" value="1"/>
</dbReference>
<dbReference type="InterPro" id="IPR018060">
    <property type="entry name" value="HTH_AraC"/>
</dbReference>
<sequence>MVFSFSATPDFDFITQFARHIQATLHAGVLEMPEQLGQGYIRKLAFGPDFKITLHHYLLREELVINRKASELGNELITVFFYNNEQPLGIAYDDNSQVLFSRHDDSEAAIQVTSNDLSSTIRFPAHQYIHYVVVAIKPARLKELLAVSNPNSVLQTITGSGNSFLFFERMAAETSLLLQKITAVDMTDNLSSFYVQNKVQELLYLVFHKLSLRESAAHQPINSADADRLLHIRKAILRELSVPPVLRELAQRAAMSETKLKQLFKQTFGATIYTYYQQARMAEAAFLLKHGRHSVAQVGYELGFSNLSHFSRLFEKHYGQNPKKFSAS</sequence>
<evidence type="ECO:0000259" key="4">
    <source>
        <dbReference type="PROSITE" id="PS01124"/>
    </source>
</evidence>
<dbReference type="SUPFAM" id="SSF46689">
    <property type="entry name" value="Homeodomain-like"/>
    <property type="match status" value="1"/>
</dbReference>
<gene>
    <name evidence="5" type="ORF">BEN49_10430</name>
</gene>
<dbReference type="Proteomes" id="UP000177506">
    <property type="component" value="Unassembled WGS sequence"/>
</dbReference>
<dbReference type="GO" id="GO:0043565">
    <property type="term" value="F:sequence-specific DNA binding"/>
    <property type="evidence" value="ECO:0007669"/>
    <property type="project" value="InterPro"/>
</dbReference>
<dbReference type="Pfam" id="PF12833">
    <property type="entry name" value="HTH_18"/>
    <property type="match status" value="1"/>
</dbReference>